<feature type="compositionally biased region" description="Basic and acidic residues" evidence="1">
    <location>
        <begin position="39"/>
        <end position="70"/>
    </location>
</feature>
<feature type="compositionally biased region" description="Basic and acidic residues" evidence="1">
    <location>
        <begin position="78"/>
        <end position="107"/>
    </location>
</feature>
<organism evidence="2 3">
    <name type="scientific">Desmophyllum pertusum</name>
    <dbReference type="NCBI Taxonomy" id="174260"/>
    <lineage>
        <taxon>Eukaryota</taxon>
        <taxon>Metazoa</taxon>
        <taxon>Cnidaria</taxon>
        <taxon>Anthozoa</taxon>
        <taxon>Hexacorallia</taxon>
        <taxon>Scleractinia</taxon>
        <taxon>Caryophylliina</taxon>
        <taxon>Caryophylliidae</taxon>
        <taxon>Desmophyllum</taxon>
    </lineage>
</organism>
<evidence type="ECO:0000313" key="2">
    <source>
        <dbReference type="EMBL" id="KAJ7371597.1"/>
    </source>
</evidence>
<evidence type="ECO:0000256" key="1">
    <source>
        <dbReference type="SAM" id="MobiDB-lite"/>
    </source>
</evidence>
<sequence length="226" mass="25670">MLTFTTRIRQLEDIVKYWSLGREVTISETESPTSHGNKKPNDGKQNAQDKESEREVKGKTNEKKDKEEMGGKAQTQKEASERKRRETNGQSVEKKAKNESKLQEKKGTHMKKWKARKRTKCEDTKSKRKKESNNDIGKTGENLNGRNGKTKEASECPQTAGFHDIKIPPKMMKRGRPKGAELTVIGIPKTKKRKVEGSILLPFQKLKPCDKELVVVVEGKDDSGMY</sequence>
<reference evidence="2" key="1">
    <citation type="submission" date="2023-01" db="EMBL/GenBank/DDBJ databases">
        <title>Genome assembly of the deep-sea coral Lophelia pertusa.</title>
        <authorList>
            <person name="Herrera S."/>
            <person name="Cordes E."/>
        </authorList>
    </citation>
    <scope>NUCLEOTIDE SEQUENCE</scope>
    <source>
        <strain evidence="2">USNM1676648</strain>
        <tissue evidence="2">Polyp</tissue>
    </source>
</reference>
<dbReference type="EMBL" id="MU826844">
    <property type="protein sequence ID" value="KAJ7371597.1"/>
    <property type="molecule type" value="Genomic_DNA"/>
</dbReference>
<protein>
    <submittedName>
        <fullName evidence="2">Uncharacterized protein</fullName>
    </submittedName>
</protein>
<dbReference type="Proteomes" id="UP001163046">
    <property type="component" value="Unassembled WGS sequence"/>
</dbReference>
<keyword evidence="3" id="KW-1185">Reference proteome</keyword>
<accession>A0A9W9YY21</accession>
<feature type="compositionally biased region" description="Basic residues" evidence="1">
    <location>
        <begin position="108"/>
        <end position="119"/>
    </location>
</feature>
<comment type="caution">
    <text evidence="2">The sequence shown here is derived from an EMBL/GenBank/DDBJ whole genome shotgun (WGS) entry which is preliminary data.</text>
</comment>
<proteinExistence type="predicted"/>
<evidence type="ECO:0000313" key="3">
    <source>
        <dbReference type="Proteomes" id="UP001163046"/>
    </source>
</evidence>
<dbReference type="AlphaFoldDB" id="A0A9W9YY21"/>
<dbReference type="OrthoDB" id="5990014at2759"/>
<feature type="region of interest" description="Disordered" evidence="1">
    <location>
        <begin position="27"/>
        <end position="185"/>
    </location>
</feature>
<name>A0A9W9YY21_9CNID</name>
<gene>
    <name evidence="2" type="ORF">OS493_024273</name>
</gene>